<accession>A0A1Y2ELT2</accession>
<name>A0A1Y2ELT2_9FUNG</name>
<feature type="compositionally biased region" description="Basic and acidic residues" evidence="1">
    <location>
        <begin position="344"/>
        <end position="363"/>
    </location>
</feature>
<dbReference type="AlphaFoldDB" id="A0A1Y2ELT2"/>
<feature type="region of interest" description="Disordered" evidence="1">
    <location>
        <begin position="67"/>
        <end position="406"/>
    </location>
</feature>
<feature type="compositionally biased region" description="Low complexity" evidence="1">
    <location>
        <begin position="308"/>
        <end position="322"/>
    </location>
</feature>
<proteinExistence type="predicted"/>
<sequence>METFNYKDDKFSIRPQAPPGGETHFNISDSEYGDKEIYHKHKRNNHPSNDINPPPNFVKKEEIIESTPNGAKPVTGNRPSIKLRAPPGGFSSLDYYAEETTQPTEEPITQEGVICNEPETKEQNPDNSKEETVGKKQPFRPVYTPQAPPGGKSSISFGYDDEPVNAPKPKPRTNSGFSQSSNDDYKPVYTPQAPPGGKSSISFGYDEPVDAPKPKPKPRANSGFSQSSSDSYKPVYTPQAPPGGKSSISFDEKPVVNRPKPRPNPEFQESGFGAEETTPAVRRNNRTKQNNQSTFGTSFFDSNDDNSQYKPYYAPQAPPGGKDSISLGFGCSETSSTTHTGRRRNYESDHFKGSNFTEKDNNEPYKPYYAPQAPPGGKDSISIGYDDSNNSSNNTPPTSFSGRRRNYNADHFKSSFGFNY</sequence>
<feature type="region of interest" description="Disordered" evidence="1">
    <location>
        <begin position="1"/>
        <end position="27"/>
    </location>
</feature>
<dbReference type="EMBL" id="MCOG01000039">
    <property type="protein sequence ID" value="ORY72550.1"/>
    <property type="molecule type" value="Genomic_DNA"/>
</dbReference>
<dbReference type="Proteomes" id="UP000193920">
    <property type="component" value="Unassembled WGS sequence"/>
</dbReference>
<evidence type="ECO:0000313" key="3">
    <source>
        <dbReference type="Proteomes" id="UP000193920"/>
    </source>
</evidence>
<organism evidence="2 3">
    <name type="scientific">Neocallimastix californiae</name>
    <dbReference type="NCBI Taxonomy" id="1754190"/>
    <lineage>
        <taxon>Eukaryota</taxon>
        <taxon>Fungi</taxon>
        <taxon>Fungi incertae sedis</taxon>
        <taxon>Chytridiomycota</taxon>
        <taxon>Chytridiomycota incertae sedis</taxon>
        <taxon>Neocallimastigomycetes</taxon>
        <taxon>Neocallimastigales</taxon>
        <taxon>Neocallimastigaceae</taxon>
        <taxon>Neocallimastix</taxon>
    </lineage>
</organism>
<keyword evidence="3" id="KW-1185">Reference proteome</keyword>
<gene>
    <name evidence="2" type="ORF">LY90DRAFT_667137</name>
</gene>
<feature type="compositionally biased region" description="Low complexity" evidence="1">
    <location>
        <begin position="364"/>
        <end position="378"/>
    </location>
</feature>
<evidence type="ECO:0000256" key="1">
    <source>
        <dbReference type="SAM" id="MobiDB-lite"/>
    </source>
</evidence>
<feature type="compositionally biased region" description="Basic and acidic residues" evidence="1">
    <location>
        <begin position="118"/>
        <end position="134"/>
    </location>
</feature>
<protein>
    <submittedName>
        <fullName evidence="2">Uncharacterized protein</fullName>
    </submittedName>
</protein>
<comment type="caution">
    <text evidence="2">The sequence shown here is derived from an EMBL/GenBank/DDBJ whole genome shotgun (WGS) entry which is preliminary data.</text>
</comment>
<feature type="compositionally biased region" description="Polar residues" evidence="1">
    <location>
        <begin position="172"/>
        <end position="182"/>
    </location>
</feature>
<dbReference type="OrthoDB" id="10512483at2759"/>
<feature type="compositionally biased region" description="Low complexity" evidence="1">
    <location>
        <begin position="98"/>
        <end position="111"/>
    </location>
</feature>
<feature type="compositionally biased region" description="Low complexity" evidence="1">
    <location>
        <begin position="388"/>
        <end position="399"/>
    </location>
</feature>
<feature type="compositionally biased region" description="Polar residues" evidence="1">
    <location>
        <begin position="222"/>
        <end position="231"/>
    </location>
</feature>
<feature type="compositionally biased region" description="Basic and acidic residues" evidence="1">
    <location>
        <begin position="1"/>
        <end position="12"/>
    </location>
</feature>
<evidence type="ECO:0000313" key="2">
    <source>
        <dbReference type="EMBL" id="ORY72550.1"/>
    </source>
</evidence>
<reference evidence="2 3" key="1">
    <citation type="submission" date="2016-08" db="EMBL/GenBank/DDBJ databases">
        <title>A Parts List for Fungal Cellulosomes Revealed by Comparative Genomics.</title>
        <authorList>
            <consortium name="DOE Joint Genome Institute"/>
            <person name="Haitjema C.H."/>
            <person name="Gilmore S.P."/>
            <person name="Henske J.K."/>
            <person name="Solomon K.V."/>
            <person name="De Groot R."/>
            <person name="Kuo A."/>
            <person name="Mondo S.J."/>
            <person name="Salamov A.A."/>
            <person name="Labutti K."/>
            <person name="Zhao Z."/>
            <person name="Chiniquy J."/>
            <person name="Barry K."/>
            <person name="Brewer H.M."/>
            <person name="Purvine S.O."/>
            <person name="Wright A.T."/>
            <person name="Boxma B."/>
            <person name="Van Alen T."/>
            <person name="Hackstein J.H."/>
            <person name="Baker S.E."/>
            <person name="Grigoriev I.V."/>
            <person name="O'Malley M.A."/>
        </authorList>
    </citation>
    <scope>NUCLEOTIDE SEQUENCE [LARGE SCALE GENOMIC DNA]</scope>
    <source>
        <strain evidence="2 3">G1</strain>
    </source>
</reference>
<feature type="compositionally biased region" description="Polar residues" evidence="1">
    <location>
        <begin position="287"/>
        <end position="301"/>
    </location>
</feature>